<evidence type="ECO:0000256" key="2">
    <source>
        <dbReference type="ARBA" id="ARBA00023315"/>
    </source>
</evidence>
<gene>
    <name evidence="4" type="ORF">GCM10010405_37840</name>
</gene>
<evidence type="ECO:0000259" key="3">
    <source>
        <dbReference type="PROSITE" id="PS51186"/>
    </source>
</evidence>
<keyword evidence="5" id="KW-1185">Reference proteome</keyword>
<evidence type="ECO:0000313" key="4">
    <source>
        <dbReference type="EMBL" id="GAA2450636.1"/>
    </source>
</evidence>
<dbReference type="CDD" id="cd04301">
    <property type="entry name" value="NAT_SF"/>
    <property type="match status" value="1"/>
</dbReference>
<evidence type="ECO:0000256" key="1">
    <source>
        <dbReference type="ARBA" id="ARBA00022679"/>
    </source>
</evidence>
<dbReference type="Pfam" id="PF00583">
    <property type="entry name" value="Acetyltransf_1"/>
    <property type="match status" value="1"/>
</dbReference>
<keyword evidence="2" id="KW-0012">Acyltransferase</keyword>
<protein>
    <submittedName>
        <fullName evidence="4">GNAT family N-acetyltransferase</fullName>
    </submittedName>
</protein>
<reference evidence="5" key="1">
    <citation type="journal article" date="2019" name="Int. J. Syst. Evol. Microbiol.">
        <title>The Global Catalogue of Microorganisms (GCM) 10K type strain sequencing project: providing services to taxonomists for standard genome sequencing and annotation.</title>
        <authorList>
            <consortium name="The Broad Institute Genomics Platform"/>
            <consortium name="The Broad Institute Genome Sequencing Center for Infectious Disease"/>
            <person name="Wu L."/>
            <person name="Ma J."/>
        </authorList>
    </citation>
    <scope>NUCLEOTIDE SEQUENCE [LARGE SCALE GENOMIC DNA]</scope>
    <source>
        <strain evidence="5">JCM 6305</strain>
    </source>
</reference>
<name>A0ABP5XAP7_9ACTN</name>
<dbReference type="InterPro" id="IPR000182">
    <property type="entry name" value="GNAT_dom"/>
</dbReference>
<feature type="domain" description="N-acetyltransferase" evidence="3">
    <location>
        <begin position="1"/>
        <end position="168"/>
    </location>
</feature>
<dbReference type="SUPFAM" id="SSF55729">
    <property type="entry name" value="Acyl-CoA N-acyltransferases (Nat)"/>
    <property type="match status" value="1"/>
</dbReference>
<comment type="caution">
    <text evidence="4">The sequence shown here is derived from an EMBL/GenBank/DDBJ whole genome shotgun (WGS) entry which is preliminary data.</text>
</comment>
<dbReference type="PROSITE" id="PS51186">
    <property type="entry name" value="GNAT"/>
    <property type="match status" value="1"/>
</dbReference>
<proteinExistence type="predicted"/>
<dbReference type="InterPro" id="IPR050832">
    <property type="entry name" value="Bact_Acetyltransf"/>
</dbReference>
<organism evidence="4 5">
    <name type="scientific">Streptomyces macrosporus</name>
    <dbReference type="NCBI Taxonomy" id="44032"/>
    <lineage>
        <taxon>Bacteria</taxon>
        <taxon>Bacillati</taxon>
        <taxon>Actinomycetota</taxon>
        <taxon>Actinomycetes</taxon>
        <taxon>Kitasatosporales</taxon>
        <taxon>Streptomycetaceae</taxon>
        <taxon>Streptomyces</taxon>
    </lineage>
</organism>
<sequence length="175" mass="18904">MRVRGAAETDLEAIAALRVRGWRYAYRDLMPRRHLEAMDAAADAARRRSTFAATRGTTTDLVAVEDDGRIVGRAAFGPCRDGDASPADGEVYALYAEPERVGTGVGRTLLGEVIERSAGQGRPRLLLWVVEGNARARRFYAAAGFVADGTVGSFEVAGVSVPEVRYVREPRGAHL</sequence>
<evidence type="ECO:0000313" key="5">
    <source>
        <dbReference type="Proteomes" id="UP001501638"/>
    </source>
</evidence>
<dbReference type="InterPro" id="IPR016181">
    <property type="entry name" value="Acyl_CoA_acyltransferase"/>
</dbReference>
<dbReference type="EMBL" id="BAAASZ010000026">
    <property type="protein sequence ID" value="GAA2450636.1"/>
    <property type="molecule type" value="Genomic_DNA"/>
</dbReference>
<dbReference type="PANTHER" id="PTHR43877">
    <property type="entry name" value="AMINOALKYLPHOSPHONATE N-ACETYLTRANSFERASE-RELATED-RELATED"/>
    <property type="match status" value="1"/>
</dbReference>
<dbReference type="Gene3D" id="3.40.630.30">
    <property type="match status" value="1"/>
</dbReference>
<accession>A0ABP5XAP7</accession>
<dbReference type="RefSeq" id="WP_344324594.1">
    <property type="nucleotide sequence ID" value="NZ_BAAASZ010000026.1"/>
</dbReference>
<keyword evidence="1" id="KW-0808">Transferase</keyword>
<dbReference type="Proteomes" id="UP001501638">
    <property type="component" value="Unassembled WGS sequence"/>
</dbReference>